<dbReference type="InterPro" id="IPR009057">
    <property type="entry name" value="Homeodomain-like_sf"/>
</dbReference>
<feature type="domain" description="LIM zinc-binding" evidence="13">
    <location>
        <begin position="337"/>
        <end position="405"/>
    </location>
</feature>
<evidence type="ECO:0000256" key="7">
    <source>
        <dbReference type="ARBA" id="ARBA00023155"/>
    </source>
</evidence>
<dbReference type="SMART" id="SM00132">
    <property type="entry name" value="LIM"/>
    <property type="match status" value="2"/>
</dbReference>
<evidence type="ECO:0000256" key="11">
    <source>
        <dbReference type="RuleBase" id="RU000682"/>
    </source>
</evidence>
<dbReference type="PROSITE" id="PS50023">
    <property type="entry name" value="LIM_DOMAIN_2"/>
    <property type="match status" value="2"/>
</dbReference>
<keyword evidence="4 10" id="KW-0862">Zinc</keyword>
<dbReference type="AlphaFoldDB" id="A0A914H1T6"/>
<evidence type="ECO:0000256" key="10">
    <source>
        <dbReference type="PROSITE-ProRule" id="PRU00125"/>
    </source>
</evidence>
<dbReference type="Gene3D" id="2.10.110.10">
    <property type="entry name" value="Cysteine Rich Protein"/>
    <property type="match status" value="2"/>
</dbReference>
<feature type="compositionally biased region" description="Polar residues" evidence="12">
    <location>
        <begin position="511"/>
        <end position="528"/>
    </location>
</feature>
<dbReference type="SUPFAM" id="SSF57716">
    <property type="entry name" value="Glucocorticoid receptor-like (DNA-binding domain)"/>
    <property type="match status" value="1"/>
</dbReference>
<evidence type="ECO:0000259" key="14">
    <source>
        <dbReference type="PROSITE" id="PS50071"/>
    </source>
</evidence>
<dbReference type="FunFam" id="1.10.10.60:FF:000027">
    <property type="entry name" value="LIM/homeobox protein Lhx9"/>
    <property type="match status" value="1"/>
</dbReference>
<dbReference type="GO" id="GO:0045664">
    <property type="term" value="P:regulation of neuron differentiation"/>
    <property type="evidence" value="ECO:0007669"/>
    <property type="project" value="UniProtKB-ARBA"/>
</dbReference>
<keyword evidence="8 9" id="KW-0539">Nucleus</keyword>
<feature type="region of interest" description="Disordered" evidence="12">
    <location>
        <begin position="511"/>
        <end position="544"/>
    </location>
</feature>
<dbReference type="InterPro" id="IPR001781">
    <property type="entry name" value="Znf_LIM"/>
</dbReference>
<dbReference type="Gene3D" id="1.10.10.60">
    <property type="entry name" value="Homeodomain-like"/>
    <property type="match status" value="1"/>
</dbReference>
<dbReference type="Pfam" id="PF00046">
    <property type="entry name" value="Homeodomain"/>
    <property type="match status" value="1"/>
</dbReference>
<reference evidence="16" key="1">
    <citation type="submission" date="2022-11" db="UniProtKB">
        <authorList>
            <consortium name="WormBaseParasite"/>
        </authorList>
    </citation>
    <scope>IDENTIFICATION</scope>
</reference>
<evidence type="ECO:0000256" key="12">
    <source>
        <dbReference type="SAM" id="MobiDB-lite"/>
    </source>
</evidence>
<accession>A0A914H1T6</accession>
<feature type="region of interest" description="Disordered" evidence="12">
    <location>
        <begin position="166"/>
        <end position="192"/>
    </location>
</feature>
<dbReference type="GO" id="GO:0000977">
    <property type="term" value="F:RNA polymerase II transcription regulatory region sequence-specific DNA binding"/>
    <property type="evidence" value="ECO:0007669"/>
    <property type="project" value="UniProtKB-ARBA"/>
</dbReference>
<dbReference type="SUPFAM" id="SSF46689">
    <property type="entry name" value="Homeodomain-like"/>
    <property type="match status" value="1"/>
</dbReference>
<dbReference type="SMART" id="SM00389">
    <property type="entry name" value="HOX"/>
    <property type="match status" value="1"/>
</dbReference>
<dbReference type="GO" id="GO:0046872">
    <property type="term" value="F:metal ion binding"/>
    <property type="evidence" value="ECO:0007669"/>
    <property type="project" value="UniProtKB-KW"/>
</dbReference>
<evidence type="ECO:0000256" key="6">
    <source>
        <dbReference type="ARBA" id="ARBA00023125"/>
    </source>
</evidence>
<feature type="domain" description="Homeobox" evidence="14">
    <location>
        <begin position="412"/>
        <end position="472"/>
    </location>
</feature>
<dbReference type="PROSITE" id="PS00478">
    <property type="entry name" value="LIM_DOMAIN_1"/>
    <property type="match status" value="1"/>
</dbReference>
<dbReference type="PANTHER" id="PTHR24208">
    <property type="entry name" value="LIM/HOMEOBOX PROTEIN LHX"/>
    <property type="match status" value="1"/>
</dbReference>
<evidence type="ECO:0000256" key="8">
    <source>
        <dbReference type="ARBA" id="ARBA00023242"/>
    </source>
</evidence>
<feature type="DNA-binding region" description="Homeobox" evidence="9">
    <location>
        <begin position="414"/>
        <end position="473"/>
    </location>
</feature>
<name>A0A914H1T6_GLORO</name>
<dbReference type="PROSITE" id="PS50071">
    <property type="entry name" value="HOMEOBOX_2"/>
    <property type="match status" value="1"/>
</dbReference>
<dbReference type="InterPro" id="IPR050453">
    <property type="entry name" value="LIM_Homeobox_TF"/>
</dbReference>
<dbReference type="Proteomes" id="UP000887572">
    <property type="component" value="Unplaced"/>
</dbReference>
<keyword evidence="6 9" id="KW-0238">DNA-binding</keyword>
<evidence type="ECO:0000313" key="15">
    <source>
        <dbReference type="Proteomes" id="UP000887572"/>
    </source>
</evidence>
<dbReference type="CDD" id="cd00086">
    <property type="entry name" value="homeodomain"/>
    <property type="match status" value="1"/>
</dbReference>
<protein>
    <submittedName>
        <fullName evidence="16">LIM/homeobox protein Awh</fullName>
    </submittedName>
</protein>
<evidence type="ECO:0000256" key="2">
    <source>
        <dbReference type="ARBA" id="ARBA00022723"/>
    </source>
</evidence>
<evidence type="ECO:0000256" key="3">
    <source>
        <dbReference type="ARBA" id="ARBA00022737"/>
    </source>
</evidence>
<keyword evidence="7 9" id="KW-0371">Homeobox</keyword>
<sequence length="603" mass="65583">MGSSAAPFLPSSGGQIGAFPTFPAPLLANEDGLVAAVAAFPPLAAFGFGTFCPDDQQQQQLFVHTDEQQHQFIPIPGPFLGADDGPFARFGGDESQILVNMACGTFLTDAVEQNFFHSTHSTNATFIPPINQDPAMFVSTDRSVIAPHSLAAIQLEELSKIEKTDEDSKTLVYPSSTRRGHPTQRGGMRRRVTERVGRSKIVRNANHSAVTTPNNALNCDEKFKEEIHLQQQLLEQLEPKTISDATKLMLPSATVPSDYGMSGTIVPEEPKRCAQCAGDIRDRTMLAVGIGTPEFFHCECLKCCECADLLEDVPKCYVRAQRTYCAECYAKNFGICCAMCERRIASTDWVRRAREFVYHLACFKCEHCKRQLVTGDGFSLDDAHRPPPAIPRLLCSPHYSELVLGEQSNPKQKAKRVRTTFGEDQLAVLQQYFKVDSNPDGADLERIASKTGLTKRVTQVWFQNSRARQKKYHGHAPCRKSAVVPGGGVASSSASASIASGMDMCLGDCRSATQTPSSSSNGAHTAGQSPILFGRGESTGSESDGFRQLLAGQISPSATSGERSSADAPNGETTLLLNTEIFIFDCTQTTANGHQLVFHQLVF</sequence>
<evidence type="ECO:0000259" key="13">
    <source>
        <dbReference type="PROSITE" id="PS50023"/>
    </source>
</evidence>
<evidence type="ECO:0000256" key="5">
    <source>
        <dbReference type="ARBA" id="ARBA00023038"/>
    </source>
</evidence>
<evidence type="ECO:0000256" key="9">
    <source>
        <dbReference type="PROSITE-ProRule" id="PRU00108"/>
    </source>
</evidence>
<keyword evidence="15" id="KW-1185">Reference proteome</keyword>
<feature type="compositionally biased region" description="Basic residues" evidence="12">
    <location>
        <begin position="178"/>
        <end position="190"/>
    </location>
</feature>
<feature type="domain" description="LIM zinc-binding" evidence="13">
    <location>
        <begin position="271"/>
        <end position="335"/>
    </location>
</feature>
<dbReference type="GO" id="GO:0005634">
    <property type="term" value="C:nucleus"/>
    <property type="evidence" value="ECO:0007669"/>
    <property type="project" value="UniProtKB-SubCell"/>
</dbReference>
<proteinExistence type="predicted"/>
<evidence type="ECO:0000256" key="1">
    <source>
        <dbReference type="ARBA" id="ARBA00004123"/>
    </source>
</evidence>
<dbReference type="GO" id="GO:0045944">
    <property type="term" value="P:positive regulation of transcription by RNA polymerase II"/>
    <property type="evidence" value="ECO:0007669"/>
    <property type="project" value="UniProtKB-ARBA"/>
</dbReference>
<keyword evidence="2 10" id="KW-0479">Metal-binding</keyword>
<comment type="subcellular location">
    <subcellularLocation>
        <location evidence="1 9 11">Nucleus</location>
    </subcellularLocation>
</comment>
<dbReference type="WBParaSite" id="Gr19_v10_g12449.t1">
    <property type="protein sequence ID" value="Gr19_v10_g12449.t1"/>
    <property type="gene ID" value="Gr19_v10_g12449"/>
</dbReference>
<keyword evidence="3" id="KW-0677">Repeat</keyword>
<evidence type="ECO:0000256" key="4">
    <source>
        <dbReference type="ARBA" id="ARBA00022833"/>
    </source>
</evidence>
<dbReference type="GO" id="GO:0030182">
    <property type="term" value="P:neuron differentiation"/>
    <property type="evidence" value="ECO:0007669"/>
    <property type="project" value="TreeGrafter"/>
</dbReference>
<organism evidence="15 16">
    <name type="scientific">Globodera rostochiensis</name>
    <name type="common">Golden nematode worm</name>
    <name type="synonym">Heterodera rostochiensis</name>
    <dbReference type="NCBI Taxonomy" id="31243"/>
    <lineage>
        <taxon>Eukaryota</taxon>
        <taxon>Metazoa</taxon>
        <taxon>Ecdysozoa</taxon>
        <taxon>Nematoda</taxon>
        <taxon>Chromadorea</taxon>
        <taxon>Rhabditida</taxon>
        <taxon>Tylenchina</taxon>
        <taxon>Tylenchomorpha</taxon>
        <taxon>Tylenchoidea</taxon>
        <taxon>Heteroderidae</taxon>
        <taxon>Heteroderinae</taxon>
        <taxon>Globodera</taxon>
    </lineage>
</organism>
<dbReference type="Pfam" id="PF00412">
    <property type="entry name" value="LIM"/>
    <property type="match status" value="2"/>
</dbReference>
<keyword evidence="5 10" id="KW-0440">LIM domain</keyword>
<dbReference type="PANTHER" id="PTHR24208:SF127">
    <property type="entry name" value="LIM_HOMEOBOX PROTEIN AWH"/>
    <property type="match status" value="1"/>
</dbReference>
<dbReference type="InterPro" id="IPR001356">
    <property type="entry name" value="HD"/>
</dbReference>
<dbReference type="GO" id="GO:0000981">
    <property type="term" value="F:DNA-binding transcription factor activity, RNA polymerase II-specific"/>
    <property type="evidence" value="ECO:0007669"/>
    <property type="project" value="TreeGrafter"/>
</dbReference>
<evidence type="ECO:0000313" key="16">
    <source>
        <dbReference type="WBParaSite" id="Gr19_v10_g12449.t1"/>
    </source>
</evidence>